<proteinExistence type="predicted"/>
<dbReference type="GeneID" id="112679219"/>
<reference evidence="3" key="2">
    <citation type="submission" date="2025-04" db="UniProtKB">
        <authorList>
            <consortium name="RefSeq"/>
        </authorList>
    </citation>
    <scope>IDENTIFICATION</scope>
    <source>
        <tissue evidence="3">Whole body</tissue>
    </source>
</reference>
<dbReference type="AlphaFoldDB" id="A0A2S2QX05"/>
<evidence type="ECO:0000313" key="1">
    <source>
        <dbReference type="EMBL" id="MBY82193.1"/>
    </source>
</evidence>
<gene>
    <name evidence="3" type="primary">LOC112679219</name>
    <name evidence="1" type="ORF">g.124919</name>
</gene>
<keyword evidence="2" id="KW-1185">Reference proteome</keyword>
<accession>A0A2S2QX05</accession>
<organism evidence="1">
    <name type="scientific">Sipha flava</name>
    <name type="common">yellow sugarcane aphid</name>
    <dbReference type="NCBI Taxonomy" id="143950"/>
    <lineage>
        <taxon>Eukaryota</taxon>
        <taxon>Metazoa</taxon>
        <taxon>Ecdysozoa</taxon>
        <taxon>Arthropoda</taxon>
        <taxon>Hexapoda</taxon>
        <taxon>Insecta</taxon>
        <taxon>Pterygota</taxon>
        <taxon>Neoptera</taxon>
        <taxon>Paraneoptera</taxon>
        <taxon>Hemiptera</taxon>
        <taxon>Sternorrhyncha</taxon>
        <taxon>Aphidomorpha</taxon>
        <taxon>Aphidoidea</taxon>
        <taxon>Aphididae</taxon>
        <taxon>Sipha</taxon>
    </lineage>
</organism>
<evidence type="ECO:0000313" key="2">
    <source>
        <dbReference type="Proteomes" id="UP000694846"/>
    </source>
</evidence>
<dbReference type="OrthoDB" id="6584105at2759"/>
<protein>
    <submittedName>
        <fullName evidence="3">Uncharacterized protein LOC112679219</fullName>
    </submittedName>
</protein>
<dbReference type="Proteomes" id="UP000694846">
    <property type="component" value="Unplaced"/>
</dbReference>
<sequence length="208" mass="24457">MKMVDTSLFEHNTLQLRKKRSNRRPRTQNLLLRIPKPLKVLTDLRISHLKWETEMVLDFKIDPKEVNKGILQHPVVILRRRACGPIPKEKEILRPILPNFLKNINALYGTIIHSETKDLGYEFKELEFGESTVYDIYKHGPDYKKLLSERKKEIGLHLPRSTRQYKMVDYGSEITKNMELKTFEDSVAFHNLCNKLIDEPFRGCLGIN</sequence>
<dbReference type="RefSeq" id="XP_025404725.1">
    <property type="nucleotide sequence ID" value="XM_025548940.1"/>
</dbReference>
<reference evidence="1" key="1">
    <citation type="submission" date="2018-04" db="EMBL/GenBank/DDBJ databases">
        <title>Transcriptome assembly of Sipha flava.</title>
        <authorList>
            <person name="Scully E.D."/>
            <person name="Geib S.M."/>
            <person name="Palmer N.A."/>
            <person name="Koch K."/>
            <person name="Bradshaw J."/>
            <person name="Heng-Moss T."/>
            <person name="Sarath G."/>
        </authorList>
    </citation>
    <scope>NUCLEOTIDE SEQUENCE</scope>
</reference>
<name>A0A2S2QX05_9HEMI</name>
<dbReference type="EMBL" id="GGMS01012990">
    <property type="protein sequence ID" value="MBY82193.1"/>
    <property type="molecule type" value="Transcribed_RNA"/>
</dbReference>
<evidence type="ECO:0000313" key="3">
    <source>
        <dbReference type="RefSeq" id="XP_025404725.1"/>
    </source>
</evidence>